<keyword evidence="1" id="KW-0472">Membrane</keyword>
<accession>X1GMT7</accession>
<feature type="transmembrane region" description="Helical" evidence="1">
    <location>
        <begin position="87"/>
        <end position="108"/>
    </location>
</feature>
<proteinExistence type="predicted"/>
<keyword evidence="1" id="KW-0812">Transmembrane</keyword>
<reference evidence="2" key="1">
    <citation type="journal article" date="2014" name="Front. Microbiol.">
        <title>High frequency of phylogenetically diverse reductive dehalogenase-homologous genes in deep subseafloor sedimentary metagenomes.</title>
        <authorList>
            <person name="Kawai M."/>
            <person name="Futagami T."/>
            <person name="Toyoda A."/>
            <person name="Takaki Y."/>
            <person name="Nishi S."/>
            <person name="Hori S."/>
            <person name="Arai W."/>
            <person name="Tsubouchi T."/>
            <person name="Morono Y."/>
            <person name="Uchiyama I."/>
            <person name="Ito T."/>
            <person name="Fujiyama A."/>
            <person name="Inagaki F."/>
            <person name="Takami H."/>
        </authorList>
    </citation>
    <scope>NUCLEOTIDE SEQUENCE</scope>
    <source>
        <strain evidence="2">Expedition CK06-06</strain>
    </source>
</reference>
<feature type="transmembrane region" description="Helical" evidence="1">
    <location>
        <begin position="120"/>
        <end position="142"/>
    </location>
</feature>
<organism evidence="2">
    <name type="scientific">marine sediment metagenome</name>
    <dbReference type="NCBI Taxonomy" id="412755"/>
    <lineage>
        <taxon>unclassified sequences</taxon>
        <taxon>metagenomes</taxon>
        <taxon>ecological metagenomes</taxon>
    </lineage>
</organism>
<dbReference type="EMBL" id="BARU01006229">
    <property type="protein sequence ID" value="GAH46170.1"/>
    <property type="molecule type" value="Genomic_DNA"/>
</dbReference>
<dbReference type="AlphaFoldDB" id="X1GMT7"/>
<protein>
    <submittedName>
        <fullName evidence="2">Uncharacterized protein</fullName>
    </submittedName>
</protein>
<feature type="transmembrane region" description="Helical" evidence="1">
    <location>
        <begin position="24"/>
        <end position="48"/>
    </location>
</feature>
<evidence type="ECO:0000256" key="1">
    <source>
        <dbReference type="SAM" id="Phobius"/>
    </source>
</evidence>
<sequence>PLFVQSLLEDPENVKWWEPSGKIILFYIPIFGIITASFAVLAIISTFFSVDESFHKINPDLERKKTTIKKTFQQMIVPARDKKFRKLMLVGFFTSIAGMIMGILIFPMLTYVVKFRGNDFFIYIIVSLSCKFAWFAVWKLILKKHALVKSYIICCR</sequence>
<evidence type="ECO:0000313" key="2">
    <source>
        <dbReference type="EMBL" id="GAH46170.1"/>
    </source>
</evidence>
<feature type="non-terminal residue" evidence="2">
    <location>
        <position position="1"/>
    </location>
</feature>
<gene>
    <name evidence="2" type="ORF">S03H2_12233</name>
</gene>
<name>X1GMT7_9ZZZZ</name>
<keyword evidence="1" id="KW-1133">Transmembrane helix</keyword>
<comment type="caution">
    <text evidence="2">The sequence shown here is derived from an EMBL/GenBank/DDBJ whole genome shotgun (WGS) entry which is preliminary data.</text>
</comment>